<dbReference type="EMBL" id="CP030032">
    <property type="protein sequence ID" value="AWV90788.1"/>
    <property type="molecule type" value="Genomic_DNA"/>
</dbReference>
<dbReference type="OrthoDB" id="9791807at2"/>
<evidence type="ECO:0000313" key="7">
    <source>
        <dbReference type="Proteomes" id="UP000249799"/>
    </source>
</evidence>
<organism evidence="6 7">
    <name type="scientific">Bradymonas sediminis</name>
    <dbReference type="NCBI Taxonomy" id="1548548"/>
    <lineage>
        <taxon>Bacteria</taxon>
        <taxon>Deltaproteobacteria</taxon>
        <taxon>Bradymonadales</taxon>
        <taxon>Bradymonadaceae</taxon>
        <taxon>Bradymonas</taxon>
    </lineage>
</organism>
<name>A0A2Z4FQ46_9DELT</name>
<evidence type="ECO:0000256" key="4">
    <source>
        <dbReference type="ARBA" id="ARBA00022989"/>
    </source>
</evidence>
<keyword evidence="3" id="KW-0812">Transmembrane</keyword>
<proteinExistence type="inferred from homology"/>
<protein>
    <submittedName>
        <fullName evidence="6">Iron export ABC transporter permease subunit FetB</fullName>
    </submittedName>
</protein>
<keyword evidence="7" id="KW-1185">Reference proteome</keyword>
<dbReference type="PANTHER" id="PTHR30028">
    <property type="entry name" value="UPF0014 INNER MEMBRANE PROTEIN YBBM-RELATED"/>
    <property type="match status" value="1"/>
</dbReference>
<gene>
    <name evidence="6" type="ORF">DN745_16275</name>
</gene>
<dbReference type="KEGG" id="bsed:DN745_16275"/>
<evidence type="ECO:0000256" key="2">
    <source>
        <dbReference type="ARBA" id="ARBA00005268"/>
    </source>
</evidence>
<dbReference type="RefSeq" id="WP_111336442.1">
    <property type="nucleotide sequence ID" value="NZ_CP030032.1"/>
</dbReference>
<dbReference type="PANTHER" id="PTHR30028:SF0">
    <property type="entry name" value="PROTEIN ALUMINUM SENSITIVE 3"/>
    <property type="match status" value="1"/>
</dbReference>
<accession>A0A2Z4FQ46</accession>
<evidence type="ECO:0000256" key="1">
    <source>
        <dbReference type="ARBA" id="ARBA00004141"/>
    </source>
</evidence>
<evidence type="ECO:0000256" key="3">
    <source>
        <dbReference type="ARBA" id="ARBA00022692"/>
    </source>
</evidence>
<dbReference type="InterPro" id="IPR005226">
    <property type="entry name" value="UPF0014_fam"/>
</dbReference>
<sequence length="265" mass="28907">MNELITLTPWDLALAALLLFIPAAISIALKLGLQKSLGIAALRTVAQLALVGLVLEWVFALNRWYYVLPVLLVMLVAAARAAIQRSERRFPGAYFAAFASLVLASSITAFSVTEIILDVDPWYAPRYVIPLVGMILGNALTGISLSLDRLLTELVRQRRAVEARLSLGASTWQAIQPWMREAVRNGMVPIINSMMIVGLVSLPGMMTGQILAGASPINAVGYQILIMFMIAASTAMGVIILCMSAYRVLADPAQRIRWEKIIERG</sequence>
<evidence type="ECO:0000313" key="6">
    <source>
        <dbReference type="EMBL" id="AWV90788.1"/>
    </source>
</evidence>
<evidence type="ECO:0000256" key="5">
    <source>
        <dbReference type="ARBA" id="ARBA00023136"/>
    </source>
</evidence>
<dbReference type="GO" id="GO:0005886">
    <property type="term" value="C:plasma membrane"/>
    <property type="evidence" value="ECO:0007669"/>
    <property type="project" value="TreeGrafter"/>
</dbReference>
<comment type="similarity">
    <text evidence="2">Belongs to the UPF0014 family.</text>
</comment>
<dbReference type="Proteomes" id="UP000249799">
    <property type="component" value="Chromosome"/>
</dbReference>
<reference evidence="6 7" key="1">
    <citation type="submission" date="2018-06" db="EMBL/GenBank/DDBJ databases">
        <title>Lujinxingia sediminis gen. nov. sp. nov., a new facultative anaerobic member of the class Deltaproteobacteria, and proposal of Lujinxingaceae fam. nov.</title>
        <authorList>
            <person name="Guo L.-Y."/>
            <person name="Li C.-M."/>
            <person name="Wang S."/>
            <person name="Du Z.-J."/>
        </authorList>
    </citation>
    <scope>NUCLEOTIDE SEQUENCE [LARGE SCALE GENOMIC DNA]</scope>
    <source>
        <strain evidence="6 7">FA350</strain>
    </source>
</reference>
<dbReference type="AlphaFoldDB" id="A0A2Z4FQ46"/>
<keyword evidence="4" id="KW-1133">Transmembrane helix</keyword>
<keyword evidence="5" id="KW-0472">Membrane</keyword>
<dbReference type="Pfam" id="PF03649">
    <property type="entry name" value="UPF0014"/>
    <property type="match status" value="1"/>
</dbReference>
<comment type="subcellular location">
    <subcellularLocation>
        <location evidence="1">Membrane</location>
        <topology evidence="1">Multi-pass membrane protein</topology>
    </subcellularLocation>
</comment>